<feature type="non-terminal residue" evidence="4">
    <location>
        <position position="458"/>
    </location>
</feature>
<dbReference type="InterPro" id="IPR019080">
    <property type="entry name" value="YqaJ_viral_recombinase"/>
</dbReference>
<dbReference type="EMBL" id="CALNXK010000003">
    <property type="protein sequence ID" value="CAH3035356.1"/>
    <property type="molecule type" value="Genomic_DNA"/>
</dbReference>
<proteinExistence type="predicted"/>
<keyword evidence="5" id="KW-1185">Reference proteome</keyword>
<gene>
    <name evidence="4" type="ORF">PLOB_00025126</name>
</gene>
<dbReference type="PROSITE" id="PS50966">
    <property type="entry name" value="ZF_SWIM"/>
    <property type="match status" value="1"/>
</dbReference>
<dbReference type="InterPro" id="IPR007527">
    <property type="entry name" value="Znf_SWIM"/>
</dbReference>
<dbReference type="InterPro" id="IPR011604">
    <property type="entry name" value="PDDEXK-like_dom_sf"/>
</dbReference>
<dbReference type="CDD" id="cd22343">
    <property type="entry name" value="PDDEXK_lambda_exonuclease-like"/>
    <property type="match status" value="1"/>
</dbReference>
<evidence type="ECO:0000256" key="2">
    <source>
        <dbReference type="SAM" id="MobiDB-lite"/>
    </source>
</evidence>
<dbReference type="Proteomes" id="UP001159405">
    <property type="component" value="Unassembled WGS sequence"/>
</dbReference>
<protein>
    <recommendedName>
        <fullName evidence="3">SWIM-type domain-containing protein</fullName>
    </recommendedName>
</protein>
<keyword evidence="1" id="KW-0862">Zinc</keyword>
<evidence type="ECO:0000256" key="1">
    <source>
        <dbReference type="PROSITE-ProRule" id="PRU00325"/>
    </source>
</evidence>
<dbReference type="PANTHER" id="PTHR47526">
    <property type="entry name" value="ATP-DEPENDENT DNA HELICASE"/>
    <property type="match status" value="1"/>
</dbReference>
<reference evidence="4 5" key="1">
    <citation type="submission" date="2022-05" db="EMBL/GenBank/DDBJ databases">
        <authorList>
            <consortium name="Genoscope - CEA"/>
            <person name="William W."/>
        </authorList>
    </citation>
    <scope>NUCLEOTIDE SEQUENCE [LARGE SCALE GENOMIC DNA]</scope>
</reference>
<name>A0ABN8MVQ9_9CNID</name>
<dbReference type="PANTHER" id="PTHR47526:SF3">
    <property type="entry name" value="PHD-TYPE DOMAIN-CONTAINING PROTEIN"/>
    <property type="match status" value="1"/>
</dbReference>
<accession>A0ABN8MVQ9</accession>
<organism evidence="4 5">
    <name type="scientific">Porites lobata</name>
    <dbReference type="NCBI Taxonomy" id="104759"/>
    <lineage>
        <taxon>Eukaryota</taxon>
        <taxon>Metazoa</taxon>
        <taxon>Cnidaria</taxon>
        <taxon>Anthozoa</taxon>
        <taxon>Hexacorallia</taxon>
        <taxon>Scleractinia</taxon>
        <taxon>Fungiina</taxon>
        <taxon>Poritidae</taxon>
        <taxon>Porites</taxon>
    </lineage>
</organism>
<dbReference type="InterPro" id="IPR011335">
    <property type="entry name" value="Restrct_endonuc-II-like"/>
</dbReference>
<dbReference type="Pfam" id="PF09588">
    <property type="entry name" value="YqaJ"/>
    <property type="match status" value="1"/>
</dbReference>
<feature type="domain" description="SWIM-type" evidence="3">
    <location>
        <begin position="118"/>
        <end position="154"/>
    </location>
</feature>
<evidence type="ECO:0000259" key="3">
    <source>
        <dbReference type="PROSITE" id="PS50966"/>
    </source>
</evidence>
<evidence type="ECO:0000313" key="4">
    <source>
        <dbReference type="EMBL" id="CAH3035356.1"/>
    </source>
</evidence>
<keyword evidence="1" id="KW-0863">Zinc-finger</keyword>
<keyword evidence="1" id="KW-0479">Metal-binding</keyword>
<sequence>MATQDEPAVCTCTEEQLRNPESQEPEALVTDTDVDVEESWSTDTSVLPKRFSYLNIVEHAKKSGREAKSYVEKPLEKGYKFFYENYCHDVLCKLEENEIHVKGKCFRSQKKNERPHNVTVILLTTGDVKRAKCSCPAGANGYCNHTMGLLYLIDHVIKLKAPEFPRIGTCTDNPQQWHKPRTQGINPEPIMGYNVINPKYRDKSSEGLKCTFYEARQPMVQNNEGANNLFDSLKSINPSLGFCTVFEQKPATIPTKLNGHMVPCGSVLSYQLSLTEANFNVLTNFPVLQRPRAVGDYFPDLPIETNVPAGDLSNVPSIRYGISNEAKAANKYAEYMTGIGHDVQVLECGLVVSSTMPWLAASPDRKVIDKIFGFGLVEIKCPYSLRHLTPEEACADPSFYCQLVNGKPELKKDHPYYYQVQGQMGLAGLKWCDFVVFFQKGLIVQRIKFDEPFWKSMI</sequence>
<comment type="caution">
    <text evidence="4">The sequence shown here is derived from an EMBL/GenBank/DDBJ whole genome shotgun (WGS) entry which is preliminary data.</text>
</comment>
<evidence type="ECO:0000313" key="5">
    <source>
        <dbReference type="Proteomes" id="UP001159405"/>
    </source>
</evidence>
<feature type="region of interest" description="Disordered" evidence="2">
    <location>
        <begin position="1"/>
        <end position="35"/>
    </location>
</feature>
<dbReference type="SUPFAM" id="SSF52980">
    <property type="entry name" value="Restriction endonuclease-like"/>
    <property type="match status" value="1"/>
</dbReference>
<dbReference type="Gene3D" id="3.90.320.10">
    <property type="match status" value="1"/>
</dbReference>